<dbReference type="EMBL" id="QXDL01000005">
    <property type="protein sequence ID" value="RIH90650.1"/>
    <property type="molecule type" value="Genomic_DNA"/>
</dbReference>
<accession>A0A399F3M3</accession>
<dbReference type="Pfam" id="PF20464">
    <property type="entry name" value="MmeI_N"/>
    <property type="match status" value="1"/>
</dbReference>
<dbReference type="GO" id="GO:0003676">
    <property type="term" value="F:nucleic acid binding"/>
    <property type="evidence" value="ECO:0007669"/>
    <property type="project" value="InterPro"/>
</dbReference>
<dbReference type="InterPro" id="IPR029063">
    <property type="entry name" value="SAM-dependent_MTases_sf"/>
</dbReference>
<dbReference type="InterPro" id="IPR046817">
    <property type="entry name" value="MmeI_N"/>
</dbReference>
<evidence type="ECO:0000313" key="10">
    <source>
        <dbReference type="Proteomes" id="UP000265715"/>
    </source>
</evidence>
<dbReference type="Pfam" id="PF20473">
    <property type="entry name" value="MmeI_Mtase"/>
    <property type="match status" value="1"/>
</dbReference>
<dbReference type="InterPro" id="IPR046816">
    <property type="entry name" value="MmeI_Mtase"/>
</dbReference>
<dbReference type="GO" id="GO:0009007">
    <property type="term" value="F:site-specific DNA-methyltransferase (adenine-specific) activity"/>
    <property type="evidence" value="ECO:0007669"/>
    <property type="project" value="UniProtKB-EC"/>
</dbReference>
<reference evidence="9 10" key="1">
    <citation type="submission" date="2018-08" db="EMBL/GenBank/DDBJ databases">
        <title>Meiothermus terrae DSM 26712 genome sequencing project.</title>
        <authorList>
            <person name="Da Costa M.S."/>
            <person name="Albuquerque L."/>
            <person name="Raposo P."/>
            <person name="Froufe H.J.C."/>
            <person name="Barroso C.S."/>
            <person name="Egas C."/>
        </authorList>
    </citation>
    <scope>NUCLEOTIDE SEQUENCE [LARGE SCALE GENOMIC DNA]</scope>
    <source>
        <strain evidence="9 10">DSM 26712</strain>
    </source>
</reference>
<feature type="domain" description="MmeI-like DNA-methyltransferase" evidence="8">
    <location>
        <begin position="375"/>
        <end position="606"/>
    </location>
</feature>
<dbReference type="Gene3D" id="3.40.50.150">
    <property type="entry name" value="Vaccinia Virus protein VP39"/>
    <property type="match status" value="1"/>
</dbReference>
<gene>
    <name evidence="9" type="ORF">Mterra_00252</name>
</gene>
<dbReference type="Pfam" id="PF20465">
    <property type="entry name" value="MmeI_hel"/>
    <property type="match status" value="1"/>
</dbReference>
<evidence type="ECO:0000256" key="2">
    <source>
        <dbReference type="ARBA" id="ARBA00022603"/>
    </source>
</evidence>
<comment type="catalytic activity">
    <reaction evidence="4">
        <text>a 2'-deoxyadenosine in DNA + S-adenosyl-L-methionine = an N(6)-methyl-2'-deoxyadenosine in DNA + S-adenosyl-L-homocysteine + H(+)</text>
        <dbReference type="Rhea" id="RHEA:15197"/>
        <dbReference type="Rhea" id="RHEA-COMP:12418"/>
        <dbReference type="Rhea" id="RHEA-COMP:12419"/>
        <dbReference type="ChEBI" id="CHEBI:15378"/>
        <dbReference type="ChEBI" id="CHEBI:57856"/>
        <dbReference type="ChEBI" id="CHEBI:59789"/>
        <dbReference type="ChEBI" id="CHEBI:90615"/>
        <dbReference type="ChEBI" id="CHEBI:90616"/>
        <dbReference type="EC" id="2.1.1.72"/>
    </reaction>
</comment>
<dbReference type="InterPro" id="IPR046820">
    <property type="entry name" value="MmeI_TRD"/>
</dbReference>
<dbReference type="GO" id="GO:0032259">
    <property type="term" value="P:methylation"/>
    <property type="evidence" value="ECO:0007669"/>
    <property type="project" value="UniProtKB-KW"/>
</dbReference>
<evidence type="ECO:0000313" key="9">
    <source>
        <dbReference type="EMBL" id="RIH90650.1"/>
    </source>
</evidence>
<dbReference type="AlphaFoldDB" id="A0A399F3M3"/>
<dbReference type="InterPro" id="IPR002052">
    <property type="entry name" value="DNA_methylase_N6_adenine_CS"/>
</dbReference>
<feature type="domain" description="MmeI-like N-terminal" evidence="5">
    <location>
        <begin position="1"/>
        <end position="175"/>
    </location>
</feature>
<keyword evidence="10" id="KW-1185">Reference proteome</keyword>
<comment type="caution">
    <text evidence="9">The sequence shown here is derived from an EMBL/GenBank/DDBJ whole genome shotgun (WGS) entry which is preliminary data.</text>
</comment>
<evidence type="ECO:0000259" key="6">
    <source>
        <dbReference type="Pfam" id="PF20465"/>
    </source>
</evidence>
<protein>
    <recommendedName>
        <fullName evidence="1">site-specific DNA-methyltransferase (adenine-specific)</fullName>
        <ecNumber evidence="1">2.1.1.72</ecNumber>
    </recommendedName>
</protein>
<dbReference type="RefSeq" id="WP_119313509.1">
    <property type="nucleotide sequence ID" value="NZ_QXDL01000005.1"/>
</dbReference>
<evidence type="ECO:0000259" key="8">
    <source>
        <dbReference type="Pfam" id="PF20473"/>
    </source>
</evidence>
<dbReference type="Proteomes" id="UP000265715">
    <property type="component" value="Unassembled WGS sequence"/>
</dbReference>
<proteinExistence type="predicted"/>
<dbReference type="PROSITE" id="PS00092">
    <property type="entry name" value="N6_MTASE"/>
    <property type="match status" value="1"/>
</dbReference>
<dbReference type="PANTHER" id="PTHR33841:SF1">
    <property type="entry name" value="DNA METHYLTRANSFERASE A"/>
    <property type="match status" value="1"/>
</dbReference>
<dbReference type="OrthoDB" id="9815272at2"/>
<dbReference type="InterPro" id="IPR050953">
    <property type="entry name" value="N4_N6_ade-DNA_methylase"/>
</dbReference>
<dbReference type="PANTHER" id="PTHR33841">
    <property type="entry name" value="DNA METHYLTRANSFERASE YEEA-RELATED"/>
    <property type="match status" value="1"/>
</dbReference>
<evidence type="ECO:0000259" key="5">
    <source>
        <dbReference type="Pfam" id="PF20464"/>
    </source>
</evidence>
<name>A0A399F3M3_9DEIN</name>
<keyword evidence="2" id="KW-0489">Methyltransferase</keyword>
<organism evidence="9 10">
    <name type="scientific">Calidithermus terrae</name>
    <dbReference type="NCBI Taxonomy" id="1408545"/>
    <lineage>
        <taxon>Bacteria</taxon>
        <taxon>Thermotogati</taxon>
        <taxon>Deinococcota</taxon>
        <taxon>Deinococci</taxon>
        <taxon>Thermales</taxon>
        <taxon>Thermaceae</taxon>
        <taxon>Calidithermus</taxon>
    </lineage>
</organism>
<sequence>MTLEEFIAYWSAHAHDESATERASAQSHFIGLCRALGLEEPRGPDYTFEKAVRKVGGGQGFADVWKRGHFAWEYKRAGSNLHRAYEQLTLYRDDLGNPPLLIVSDLLRFEVHTNFTGTNPKVHAFGLEELRDPANQKILRLAFTDPEQLNPKHQRRQVTEEATERVGAIARALVSRGHDPARVAHFMMQLVFSLFAEDVGLLPKGIMTTLLERGRADPLRLQRALSALFAAMSTGGDFGVEEIRHFNGGLFDGAEALPLEPAEIAALHEASVLDWADVEPHIFGTLFERSLDPNKRGQLGAHYTSREDILDVVEPVVLVPLREEWRRIRAEIEEYLAGPPRMDGRHHFDGTLGWGRKTQPRRSKRSGEFVAGRIDPFLRKLQTLRVLDPACGSGNFLYVTMQGLLDLQRDVLNFAAEIGEPPLRQFVSPEQFYGLEVNPFAYELASMVVWIGYLQWKRANGESNHDNPVLRKLNTIQLRDALLDPDGSEAGWPEADYIVGNPPFLGSSRMRDELGEAYTEALRRAYQGRVPGGADLVCYFFEKARAQIEAGRARRAGLIATNSVRQKVNRPVLERVLRTGGIFLAWPDRPWIQDGAAVRVSIVCFDGGIEASRTLCHFAGAEDDPAARQVVARAVARIHADLTGGPDLTRARPLRENAGRSFEGVKPAGPFDVPADVAEAWLDLPNPSGVSNRDVLRPYINGDDLLDRPSGRWIVDFQRMSLEEAARYRQPFAYVEQRVRPVRERNRDRGKRARWWLHDRPRPEMRAALEPLARYIVTPQTAKHRLFLWLDKAALPSSLLVVLAFDDDFSFGVLNSAPHVRWALAVGGTLEDRPRYFPSDCFETFPFPRPDESRREAVARAARHLEQVRQRLQQRTGLGLTQLYNALEGLRLSPDAADPVHALLDAHEQLDQAVAAAYGWEWPLSDEQILERLLKLNLERAAAEGLAEPECEPV</sequence>
<dbReference type="PRINTS" id="PR00507">
    <property type="entry name" value="N12N6MTFRASE"/>
</dbReference>
<dbReference type="EC" id="2.1.1.72" evidence="1"/>
<dbReference type="InterPro" id="IPR046819">
    <property type="entry name" value="MmeI_hel"/>
</dbReference>
<evidence type="ECO:0000256" key="4">
    <source>
        <dbReference type="ARBA" id="ARBA00047942"/>
    </source>
</evidence>
<dbReference type="SUPFAM" id="SSF53335">
    <property type="entry name" value="S-adenosyl-L-methionine-dependent methyltransferases"/>
    <property type="match status" value="1"/>
</dbReference>
<feature type="domain" description="MmeI-like target recognition" evidence="7">
    <location>
        <begin position="693"/>
        <end position="849"/>
    </location>
</feature>
<keyword evidence="3" id="KW-0808">Transferase</keyword>
<feature type="domain" description="MmeI-like helicase spacer" evidence="6">
    <location>
        <begin position="182"/>
        <end position="251"/>
    </location>
</feature>
<evidence type="ECO:0000256" key="1">
    <source>
        <dbReference type="ARBA" id="ARBA00011900"/>
    </source>
</evidence>
<evidence type="ECO:0000256" key="3">
    <source>
        <dbReference type="ARBA" id="ARBA00022679"/>
    </source>
</evidence>
<evidence type="ECO:0000259" key="7">
    <source>
        <dbReference type="Pfam" id="PF20466"/>
    </source>
</evidence>
<dbReference type="Pfam" id="PF20466">
    <property type="entry name" value="MmeI_TRD"/>
    <property type="match status" value="1"/>
</dbReference>